<dbReference type="Proteomes" id="UP000676565">
    <property type="component" value="Unassembled WGS sequence"/>
</dbReference>
<keyword evidence="2 4" id="KW-0378">Hydrolase</keyword>
<dbReference type="Gene3D" id="3.50.80.20">
    <property type="entry name" value="D-Ala-D-Ala carboxypeptidase C, peptidase S13"/>
    <property type="match status" value="1"/>
</dbReference>
<dbReference type="PANTHER" id="PTHR30023">
    <property type="entry name" value="D-ALANYL-D-ALANINE CARBOXYPEPTIDASE"/>
    <property type="match status" value="1"/>
</dbReference>
<evidence type="ECO:0000256" key="1">
    <source>
        <dbReference type="ARBA" id="ARBA00006096"/>
    </source>
</evidence>
<dbReference type="GO" id="GO:0009002">
    <property type="term" value="F:serine-type D-Ala-D-Ala carboxypeptidase activity"/>
    <property type="evidence" value="ECO:0007669"/>
    <property type="project" value="UniProtKB-EC"/>
</dbReference>
<keyword evidence="4" id="KW-0645">Protease</keyword>
<evidence type="ECO:0000256" key="3">
    <source>
        <dbReference type="SAM" id="SignalP"/>
    </source>
</evidence>
<dbReference type="Pfam" id="PF02113">
    <property type="entry name" value="Peptidase_S13"/>
    <property type="match status" value="1"/>
</dbReference>
<dbReference type="EC" id="3.4.16.4" evidence="4"/>
<dbReference type="EMBL" id="JAGKQQ010000001">
    <property type="protein sequence ID" value="MBP3956150.1"/>
    <property type="molecule type" value="Genomic_DNA"/>
</dbReference>
<feature type="signal peptide" evidence="3">
    <location>
        <begin position="1"/>
        <end position="23"/>
    </location>
</feature>
<protein>
    <submittedName>
        <fullName evidence="4">D-alanyl-D-alanine carboxypeptidase/D-alanyl-D-alanine-endopeptidase</fullName>
        <ecNumber evidence="4">3.4.16.4</ecNumber>
    </submittedName>
</protein>
<dbReference type="NCBIfam" id="TIGR00666">
    <property type="entry name" value="PBP4"/>
    <property type="match status" value="1"/>
</dbReference>
<gene>
    <name evidence="4" type="primary">dacB</name>
    <name evidence="4" type="ORF">J8F10_12740</name>
</gene>
<evidence type="ECO:0000313" key="5">
    <source>
        <dbReference type="Proteomes" id="UP000676565"/>
    </source>
</evidence>
<evidence type="ECO:0000256" key="2">
    <source>
        <dbReference type="ARBA" id="ARBA00022801"/>
    </source>
</evidence>
<dbReference type="Gene3D" id="3.40.710.10">
    <property type="entry name" value="DD-peptidase/beta-lactamase superfamily"/>
    <property type="match status" value="2"/>
</dbReference>
<organism evidence="4 5">
    <name type="scientific">Gemmata palustris</name>
    <dbReference type="NCBI Taxonomy" id="2822762"/>
    <lineage>
        <taxon>Bacteria</taxon>
        <taxon>Pseudomonadati</taxon>
        <taxon>Planctomycetota</taxon>
        <taxon>Planctomycetia</taxon>
        <taxon>Gemmatales</taxon>
        <taxon>Gemmataceae</taxon>
        <taxon>Gemmata</taxon>
    </lineage>
</organism>
<accession>A0ABS5BSB1</accession>
<keyword evidence="5" id="KW-1185">Reference proteome</keyword>
<keyword evidence="3" id="KW-0732">Signal</keyword>
<dbReference type="SUPFAM" id="SSF56601">
    <property type="entry name" value="beta-lactamase/transpeptidase-like"/>
    <property type="match status" value="1"/>
</dbReference>
<comment type="caution">
    <text evidence="4">The sequence shown here is derived from an EMBL/GenBank/DDBJ whole genome shotgun (WGS) entry which is preliminary data.</text>
</comment>
<dbReference type="PANTHER" id="PTHR30023:SF0">
    <property type="entry name" value="PENICILLIN-SENSITIVE CARBOXYPEPTIDASE A"/>
    <property type="match status" value="1"/>
</dbReference>
<evidence type="ECO:0000313" key="4">
    <source>
        <dbReference type="EMBL" id="MBP3956150.1"/>
    </source>
</evidence>
<dbReference type="InterPro" id="IPR000667">
    <property type="entry name" value="Peptidase_S13"/>
</dbReference>
<sequence length="521" mass="54616">MVRARSPLALALLVIAWIVPAAAAPPAALTEKLEAVIEGPDYKHASWGILVTDAKTGATVYSRNPDATLAPASVTKLFSSAAALVALGPDHTQETCVYQRGLVLKGTLRGDLVVVASGDLMLGGRTAKDGKIVFKDKDHTYANGGFGDCEVTDTDPLAGLNDLAKQVKAAGITQIDGEVLIDDRLFARARGTGSGPDSVSPIVVNDNAIDVIVTPGDKEGAPAKVVMRPETAFYTLDASVGTGSEKSSANLHVLAVGPTQFAVRGKVPLGSKPHVRIYNVDEPALFARALFIEALRRNGVQAQCAVLRPSPSPLPSKNDYEKLPKLATLASAPLKDTIRVTLKVSHNLYASALPALVAASKGQSTVESGLREQGKILKELGVDTNAVSFGSGAGGSPADHASARATVQVIQGMAKRPEWDAYKAALPILGVDGTLSESVKEDSPARGKAFAKTGTLIWYDNANERFILKSKALAGTMTTKNGTELYFCIIVNNVPLPEGVTSAREGKALGKLCEVLYEHAP</sequence>
<keyword evidence="4" id="KW-0121">Carboxypeptidase</keyword>
<comment type="similarity">
    <text evidence="1">Belongs to the peptidase S13 family.</text>
</comment>
<feature type="chain" id="PRO_5045443568" evidence="3">
    <location>
        <begin position="24"/>
        <end position="521"/>
    </location>
</feature>
<proteinExistence type="inferred from homology"/>
<name>A0ABS5BSB1_9BACT</name>
<dbReference type="RefSeq" id="WP_210654180.1">
    <property type="nucleotide sequence ID" value="NZ_JAGKQQ010000001.1"/>
</dbReference>
<reference evidence="4 5" key="1">
    <citation type="submission" date="2021-04" db="EMBL/GenBank/DDBJ databases">
        <authorList>
            <person name="Ivanova A."/>
        </authorList>
    </citation>
    <scope>NUCLEOTIDE SEQUENCE [LARGE SCALE GENOMIC DNA]</scope>
    <source>
        <strain evidence="4 5">G18</strain>
    </source>
</reference>
<dbReference type="InterPro" id="IPR012338">
    <property type="entry name" value="Beta-lactam/transpept-like"/>
</dbReference>